<evidence type="ECO:0000313" key="2">
    <source>
        <dbReference type="EMBL" id="MEJ8676213.1"/>
    </source>
</evidence>
<dbReference type="RefSeq" id="WP_307909433.1">
    <property type="nucleotide sequence ID" value="NZ_JAVFJF020000038.1"/>
</dbReference>
<evidence type="ECO:0000313" key="3">
    <source>
        <dbReference type="Proteomes" id="UP001224516"/>
    </source>
</evidence>
<dbReference type="SUPFAM" id="SSF56349">
    <property type="entry name" value="DNA breaking-rejoining enzymes"/>
    <property type="match status" value="1"/>
</dbReference>
<gene>
    <name evidence="2" type="ORF">QCL97_015875</name>
</gene>
<comment type="caution">
    <text evidence="2">The sequence shown here is derived from an EMBL/GenBank/DDBJ whole genome shotgun (WGS) entry which is preliminary data.</text>
</comment>
<reference evidence="2 3" key="1">
    <citation type="submission" date="2023-12" db="EMBL/GenBank/DDBJ databases">
        <title>Evaluation and characterization of a potential secondary metabolite violacein from indigenous Chromobacterium amazonense SAM215.</title>
        <authorList>
            <person name="Tarafdar M.R."/>
            <person name="Abedin S.M."/>
            <person name="Atiqua A."/>
            <person name="Saha A."/>
            <person name="Khan S.N."/>
        </authorList>
    </citation>
    <scope>NUCLEOTIDE SEQUENCE [LARGE SCALE GENOMIC DNA]</scope>
    <source>
        <strain evidence="2 3">SAM215</strain>
    </source>
</reference>
<dbReference type="InterPro" id="IPR011010">
    <property type="entry name" value="DNA_brk_join_enz"/>
</dbReference>
<accession>A0ABU8V4X5</accession>
<evidence type="ECO:0000256" key="1">
    <source>
        <dbReference type="SAM" id="Coils"/>
    </source>
</evidence>
<dbReference type="Proteomes" id="UP001224516">
    <property type="component" value="Unassembled WGS sequence"/>
</dbReference>
<organism evidence="2 3">
    <name type="scientific">Chromobacterium amazonense</name>
    <dbReference type="NCBI Taxonomy" id="1382803"/>
    <lineage>
        <taxon>Bacteria</taxon>
        <taxon>Pseudomonadati</taxon>
        <taxon>Pseudomonadota</taxon>
        <taxon>Betaproteobacteria</taxon>
        <taxon>Neisseriales</taxon>
        <taxon>Chromobacteriaceae</taxon>
        <taxon>Chromobacterium</taxon>
    </lineage>
</organism>
<protein>
    <submittedName>
        <fullName evidence="2">Integrase</fullName>
    </submittedName>
</protein>
<dbReference type="EMBL" id="JAVFJF020000038">
    <property type="protein sequence ID" value="MEJ8676213.1"/>
    <property type="molecule type" value="Genomic_DNA"/>
</dbReference>
<keyword evidence="1" id="KW-0175">Coiled coil</keyword>
<sequence length="690" mass="77370">MTENILHFTPKAELDAETNLAGFIDVCRHQLTVFGTDLPFDEMVWDVTDACARKGQGTKRERITFCTLNSAGMFNPTPMLASFSDFAKAYIRYMHGMRPVVSLGSRIAALRALSVALAEHGESTSPTAVNSETLNRAAQLIKAKFSKAMAYRNGRQLELISTFMNEHKLTTAPIRWRNPIPRPTGGTRVGAEFDQKRTEKMPTHAALDALPKIFRSASEPADILTSSIAAILCASPDRINEVLLLPLDCEVTQPQPDSKEDAYGLRWWPAKGADPMVKWVVPSMAGVVKEALERIRHLTAHSRAVATWYEVNPHRLYLPEKLSALRTQEFLSMHQVADILWGHHETKGVSLAWCKTHGVKLVRQGKTLWARFSELEEAVVKQIPKGFPYLNREQGLKYSTALFVVPLNFFHSRKATYIPLIEPVVISHINDALGARIEHGQASIFSKFGFTENDGSPIQVTTHRFRHYLNTLAQAGGLSQLDIAKWSGRKDIHQNEAYDHVSASEMVMTIRQAVGNDELAYGPLASLPKYLPIARDEFARLKIQTAHTTDLGYCIHDYSMMPCQIHRDCINCEEHVCVKGDEAKLAHLRLQLDEARQLLQKARDAAKDEYVGGDRWMQHHQLTVSRLEQLHDIMQNPDIPIGAVIQLSNVRSPSRLGQSTENITENLPAISVDKDEDTPPMALLRDLFAD</sequence>
<proteinExistence type="predicted"/>
<feature type="coiled-coil region" evidence="1">
    <location>
        <begin position="578"/>
        <end position="609"/>
    </location>
</feature>
<name>A0ABU8V4X5_9NEIS</name>
<keyword evidence="3" id="KW-1185">Reference proteome</keyword>